<organism evidence="7 8">
    <name type="scientific">Herminiimonas fonticola</name>
    <dbReference type="NCBI Taxonomy" id="303380"/>
    <lineage>
        <taxon>Bacteria</taxon>
        <taxon>Pseudomonadati</taxon>
        <taxon>Pseudomonadota</taxon>
        <taxon>Betaproteobacteria</taxon>
        <taxon>Burkholderiales</taxon>
        <taxon>Oxalobacteraceae</taxon>
        <taxon>Herminiimonas</taxon>
    </lineage>
</organism>
<dbReference type="PANTHER" id="PTHR33931">
    <property type="entry name" value="HOLIN-LIKE PROTEIN CIDA-RELATED"/>
    <property type="match status" value="1"/>
</dbReference>
<sequence>MLNTLLILLIFQTMGEGLVYLFSLPIPGPVIGMLLLLVFLIMKKGVAAQLAPSTSQLLSNMALLFVPACVGISVHVHRIAEEWLPIVVALVISTVVSIVVTALVISKLKRKVPE</sequence>
<dbReference type="GO" id="GO:0016787">
    <property type="term" value="F:hydrolase activity"/>
    <property type="evidence" value="ECO:0007669"/>
    <property type="project" value="UniProtKB-KW"/>
</dbReference>
<dbReference type="AlphaFoldDB" id="A0A4R6GH11"/>
<feature type="transmembrane region" description="Helical" evidence="6">
    <location>
        <begin position="57"/>
        <end position="77"/>
    </location>
</feature>
<reference evidence="7 8" key="1">
    <citation type="submission" date="2019-03" db="EMBL/GenBank/DDBJ databases">
        <title>Genomic Encyclopedia of Type Strains, Phase IV (KMG-IV): sequencing the most valuable type-strain genomes for metagenomic binning, comparative biology and taxonomic classification.</title>
        <authorList>
            <person name="Goeker M."/>
        </authorList>
    </citation>
    <scope>NUCLEOTIDE SEQUENCE [LARGE SCALE GENOMIC DNA]</scope>
    <source>
        <strain evidence="7 8">DSM 18555</strain>
    </source>
</reference>
<dbReference type="PANTHER" id="PTHR33931:SF2">
    <property type="entry name" value="HOLIN-LIKE PROTEIN CIDA"/>
    <property type="match status" value="1"/>
</dbReference>
<dbReference type="Proteomes" id="UP000294737">
    <property type="component" value="Unassembled WGS sequence"/>
</dbReference>
<evidence type="ECO:0000256" key="3">
    <source>
        <dbReference type="ARBA" id="ARBA00022692"/>
    </source>
</evidence>
<keyword evidence="7" id="KW-0378">Hydrolase</keyword>
<evidence type="ECO:0000313" key="8">
    <source>
        <dbReference type="Proteomes" id="UP000294737"/>
    </source>
</evidence>
<evidence type="ECO:0000256" key="4">
    <source>
        <dbReference type="ARBA" id="ARBA00022989"/>
    </source>
</evidence>
<evidence type="ECO:0000256" key="1">
    <source>
        <dbReference type="ARBA" id="ARBA00004651"/>
    </source>
</evidence>
<proteinExistence type="predicted"/>
<evidence type="ECO:0000256" key="6">
    <source>
        <dbReference type="SAM" id="Phobius"/>
    </source>
</evidence>
<keyword evidence="4 6" id="KW-1133">Transmembrane helix</keyword>
<dbReference type="EMBL" id="SNWF01000004">
    <property type="protein sequence ID" value="TDN94212.1"/>
    <property type="molecule type" value="Genomic_DNA"/>
</dbReference>
<comment type="caution">
    <text evidence="7">The sequence shown here is derived from an EMBL/GenBank/DDBJ whole genome shotgun (WGS) entry which is preliminary data.</text>
</comment>
<feature type="transmembrane region" description="Helical" evidence="6">
    <location>
        <begin position="25"/>
        <end position="45"/>
    </location>
</feature>
<dbReference type="GO" id="GO:0005886">
    <property type="term" value="C:plasma membrane"/>
    <property type="evidence" value="ECO:0007669"/>
    <property type="project" value="UniProtKB-SubCell"/>
</dbReference>
<dbReference type="Pfam" id="PF03788">
    <property type="entry name" value="LrgA"/>
    <property type="match status" value="1"/>
</dbReference>
<comment type="subcellular location">
    <subcellularLocation>
        <location evidence="1">Cell membrane</location>
        <topology evidence="1">Multi-pass membrane protein</topology>
    </subcellularLocation>
</comment>
<accession>A0A4R6GH11</accession>
<evidence type="ECO:0000313" key="7">
    <source>
        <dbReference type="EMBL" id="TDN94212.1"/>
    </source>
</evidence>
<keyword evidence="5 6" id="KW-0472">Membrane</keyword>
<keyword evidence="3 6" id="KW-0812">Transmembrane</keyword>
<dbReference type="OrthoDB" id="385012at2"/>
<name>A0A4R6GH11_9BURK</name>
<protein>
    <submittedName>
        <fullName evidence="7">Putative effector of murein hydrolase LrgA (UPF0299 family)</fullName>
    </submittedName>
</protein>
<feature type="transmembrane region" description="Helical" evidence="6">
    <location>
        <begin position="83"/>
        <end position="105"/>
    </location>
</feature>
<dbReference type="InterPro" id="IPR005538">
    <property type="entry name" value="LrgA/CidA"/>
</dbReference>
<dbReference type="RefSeq" id="WP_112990848.1">
    <property type="nucleotide sequence ID" value="NZ_PTLZ01000001.1"/>
</dbReference>
<keyword evidence="8" id="KW-1185">Reference proteome</keyword>
<evidence type="ECO:0000256" key="2">
    <source>
        <dbReference type="ARBA" id="ARBA00022475"/>
    </source>
</evidence>
<gene>
    <name evidence="7" type="ORF">EV677_0754</name>
</gene>
<evidence type="ECO:0000256" key="5">
    <source>
        <dbReference type="ARBA" id="ARBA00023136"/>
    </source>
</evidence>
<keyword evidence="2" id="KW-1003">Cell membrane</keyword>